<protein>
    <submittedName>
        <fullName evidence="2">Reactive intermediate/imine deaminase</fullName>
    </submittedName>
</protein>
<dbReference type="PANTHER" id="PTHR11803:SF58">
    <property type="entry name" value="PROTEIN HMF1-RELATED"/>
    <property type="match status" value="1"/>
</dbReference>
<organism evidence="2 3">
    <name type="scientific">Prochlorococcus marinus XMU1408</name>
    <dbReference type="NCBI Taxonomy" id="2213228"/>
    <lineage>
        <taxon>Bacteria</taxon>
        <taxon>Bacillati</taxon>
        <taxon>Cyanobacteriota</taxon>
        <taxon>Cyanophyceae</taxon>
        <taxon>Synechococcales</taxon>
        <taxon>Prochlorococcaceae</taxon>
        <taxon>Prochlorococcus</taxon>
    </lineage>
</organism>
<dbReference type="GO" id="GO:0005829">
    <property type="term" value="C:cytosol"/>
    <property type="evidence" value="ECO:0007669"/>
    <property type="project" value="TreeGrafter"/>
</dbReference>
<dbReference type="Gene3D" id="3.30.1330.40">
    <property type="entry name" value="RutC-like"/>
    <property type="match status" value="1"/>
</dbReference>
<comment type="caution">
    <text evidence="2">The sequence shown here is derived from an EMBL/GenBank/DDBJ whole genome shotgun (WGS) entry which is preliminary data.</text>
</comment>
<dbReference type="AlphaFoldDB" id="A0A318R3G3"/>
<dbReference type="InterPro" id="IPR035959">
    <property type="entry name" value="RutC-like_sf"/>
</dbReference>
<gene>
    <name evidence="2" type="ORF">DNJ73_03020</name>
</gene>
<dbReference type="CDD" id="cd00448">
    <property type="entry name" value="YjgF_YER057c_UK114_family"/>
    <property type="match status" value="1"/>
</dbReference>
<dbReference type="GO" id="GO:0019239">
    <property type="term" value="F:deaminase activity"/>
    <property type="evidence" value="ECO:0007669"/>
    <property type="project" value="TreeGrafter"/>
</dbReference>
<dbReference type="InterPro" id="IPR006056">
    <property type="entry name" value="RidA"/>
</dbReference>
<sequence length="142" mass="15244">MNSSALEPIETKSAPAPVGPYSQAVLIENWLYCSGQIALDPETGEMIGNGDIEKETKQVLKNLIAVVEAAGGGTSNVIRTTIYLTDLSDFAKVNQIYSEIFNNKVSPARACVEVSNLPKGGKVEIDCVAWLGNKEKNSNITK</sequence>
<dbReference type="RefSeq" id="WP_158466236.1">
    <property type="nucleotide sequence ID" value="NZ_QJUE01000002.1"/>
</dbReference>
<name>A0A318R3G3_PROMR</name>
<evidence type="ECO:0000256" key="1">
    <source>
        <dbReference type="ARBA" id="ARBA00010552"/>
    </source>
</evidence>
<dbReference type="SUPFAM" id="SSF55298">
    <property type="entry name" value="YjgF-like"/>
    <property type="match status" value="1"/>
</dbReference>
<evidence type="ECO:0000313" key="2">
    <source>
        <dbReference type="EMBL" id="PYE02740.1"/>
    </source>
</evidence>
<dbReference type="PANTHER" id="PTHR11803">
    <property type="entry name" value="2-IMINOBUTANOATE/2-IMINOPROPANOATE DEAMINASE RIDA"/>
    <property type="match status" value="1"/>
</dbReference>
<comment type="similarity">
    <text evidence="1">Belongs to the RutC family.</text>
</comment>
<dbReference type="Proteomes" id="UP000247807">
    <property type="component" value="Unassembled WGS sequence"/>
</dbReference>
<proteinExistence type="inferred from homology"/>
<dbReference type="EMBL" id="QJUE01000002">
    <property type="protein sequence ID" value="PYE02740.1"/>
    <property type="molecule type" value="Genomic_DNA"/>
</dbReference>
<dbReference type="NCBIfam" id="TIGR00004">
    <property type="entry name" value="Rid family detoxifying hydrolase"/>
    <property type="match status" value="1"/>
</dbReference>
<dbReference type="InterPro" id="IPR006175">
    <property type="entry name" value="YjgF/YER057c/UK114"/>
</dbReference>
<dbReference type="FunFam" id="3.30.1330.40:FF:000001">
    <property type="entry name" value="L-PSP family endoribonuclease"/>
    <property type="match status" value="1"/>
</dbReference>
<dbReference type="OrthoDB" id="9803101at2"/>
<dbReference type="PROSITE" id="PS01094">
    <property type="entry name" value="UPF0076"/>
    <property type="match status" value="1"/>
</dbReference>
<dbReference type="Pfam" id="PF01042">
    <property type="entry name" value="Ribonuc_L-PSP"/>
    <property type="match status" value="1"/>
</dbReference>
<evidence type="ECO:0000313" key="3">
    <source>
        <dbReference type="Proteomes" id="UP000247807"/>
    </source>
</evidence>
<accession>A0A318R3G3</accession>
<dbReference type="InterPro" id="IPR019897">
    <property type="entry name" value="RidA_CS"/>
</dbReference>
<reference evidence="2 3" key="1">
    <citation type="journal article" date="2018" name="Appl. Environ. Microbiol.">
        <title>Genome rearrangement shapes Prochlorococcus ecological adaptation.</title>
        <authorList>
            <person name="Yan W."/>
            <person name="Wei S."/>
            <person name="Wang Q."/>
            <person name="Xiao X."/>
            <person name="Zeng Q."/>
            <person name="Jiao N."/>
            <person name="Zhang R."/>
        </authorList>
    </citation>
    <scope>NUCLEOTIDE SEQUENCE [LARGE SCALE GENOMIC DNA]</scope>
    <source>
        <strain evidence="2 3">XMU1408</strain>
    </source>
</reference>